<evidence type="ECO:0000313" key="3">
    <source>
        <dbReference type="Proteomes" id="UP000596661"/>
    </source>
</evidence>
<proteinExistence type="predicted"/>
<evidence type="ECO:0000256" key="1">
    <source>
        <dbReference type="SAM" id="Phobius"/>
    </source>
</evidence>
<reference evidence="2" key="1">
    <citation type="submission" date="2018-11" db="EMBL/GenBank/DDBJ databases">
        <authorList>
            <person name="Grassa J C."/>
        </authorList>
    </citation>
    <scope>NUCLEOTIDE SEQUENCE [LARGE SCALE GENOMIC DNA]</scope>
</reference>
<dbReference type="AlphaFoldDB" id="A0A803R770"/>
<reference evidence="2" key="2">
    <citation type="submission" date="2021-03" db="UniProtKB">
        <authorList>
            <consortium name="EnsemblPlants"/>
        </authorList>
    </citation>
    <scope>IDENTIFICATION</scope>
</reference>
<keyword evidence="1" id="KW-1133">Transmembrane helix</keyword>
<accession>A0A803R770</accession>
<sequence length="68" mass="7709">MWIVESLGHEMTAQRCRIPTRPHYVSYISTKIIGSGWLLFMALAAAYNPRVLVMLLSEAGRYLGLIQN</sequence>
<name>A0A803R770_CANSA</name>
<evidence type="ECO:0000313" key="2">
    <source>
        <dbReference type="EnsemblPlants" id="cds.novel_model_5906_5bd9a17a"/>
    </source>
</evidence>
<dbReference type="Proteomes" id="UP000596661">
    <property type="component" value="Chromosome 6"/>
</dbReference>
<dbReference type="EMBL" id="UZAU01000617">
    <property type="status" value="NOT_ANNOTATED_CDS"/>
    <property type="molecule type" value="Genomic_DNA"/>
</dbReference>
<dbReference type="EnsemblPlants" id="novel_model_5906_5bd9a17a">
    <property type="protein sequence ID" value="cds.novel_model_5906_5bd9a17a"/>
    <property type="gene ID" value="novel_gene_3022_5bd9a17a"/>
</dbReference>
<dbReference type="Gramene" id="novel_model_5906_5bd9a17a">
    <property type="protein sequence ID" value="cds.novel_model_5906_5bd9a17a"/>
    <property type="gene ID" value="novel_gene_3022_5bd9a17a"/>
</dbReference>
<feature type="transmembrane region" description="Helical" evidence="1">
    <location>
        <begin position="24"/>
        <end position="47"/>
    </location>
</feature>
<keyword evidence="3" id="KW-1185">Reference proteome</keyword>
<keyword evidence="1" id="KW-0812">Transmembrane</keyword>
<protein>
    <submittedName>
        <fullName evidence="2">Uncharacterized protein</fullName>
    </submittedName>
</protein>
<keyword evidence="1" id="KW-0472">Membrane</keyword>
<organism evidence="2 3">
    <name type="scientific">Cannabis sativa</name>
    <name type="common">Hemp</name>
    <name type="synonym">Marijuana</name>
    <dbReference type="NCBI Taxonomy" id="3483"/>
    <lineage>
        <taxon>Eukaryota</taxon>
        <taxon>Viridiplantae</taxon>
        <taxon>Streptophyta</taxon>
        <taxon>Embryophyta</taxon>
        <taxon>Tracheophyta</taxon>
        <taxon>Spermatophyta</taxon>
        <taxon>Magnoliopsida</taxon>
        <taxon>eudicotyledons</taxon>
        <taxon>Gunneridae</taxon>
        <taxon>Pentapetalae</taxon>
        <taxon>rosids</taxon>
        <taxon>fabids</taxon>
        <taxon>Rosales</taxon>
        <taxon>Cannabaceae</taxon>
        <taxon>Cannabis</taxon>
    </lineage>
</organism>